<gene>
    <name evidence="1" type="ORF">CEP52_006230</name>
</gene>
<organism evidence="1 2">
    <name type="scientific">Fusarium oligoseptatum</name>
    <dbReference type="NCBI Taxonomy" id="2604345"/>
    <lineage>
        <taxon>Eukaryota</taxon>
        <taxon>Fungi</taxon>
        <taxon>Dikarya</taxon>
        <taxon>Ascomycota</taxon>
        <taxon>Pezizomycotina</taxon>
        <taxon>Sordariomycetes</taxon>
        <taxon>Hypocreomycetidae</taxon>
        <taxon>Hypocreales</taxon>
        <taxon>Nectriaceae</taxon>
        <taxon>Fusarium</taxon>
        <taxon>Fusarium solani species complex</taxon>
    </lineage>
</organism>
<keyword evidence="2" id="KW-1185">Reference proteome</keyword>
<accession>A0A428TUD8</accession>
<sequence>MEGVRAPGTEYPTCGERLGAHRWLLVASSLAAEPRLASLLHRALRQPASRSIFNLSAFGQSSANLVPPISASFLLSSHGWLGYNPLEPDLFKDIMIDLCALADPARISFFLVVTQ</sequence>
<dbReference type="EMBL" id="NKCK01000052">
    <property type="protein sequence ID" value="RSM05529.1"/>
    <property type="molecule type" value="Genomic_DNA"/>
</dbReference>
<dbReference type="Proteomes" id="UP000287144">
    <property type="component" value="Unassembled WGS sequence"/>
</dbReference>
<name>A0A428TUD8_9HYPO</name>
<protein>
    <submittedName>
        <fullName evidence="1">Uncharacterized protein</fullName>
    </submittedName>
</protein>
<dbReference type="AlphaFoldDB" id="A0A428TUD8"/>
<evidence type="ECO:0000313" key="1">
    <source>
        <dbReference type="EMBL" id="RSM05529.1"/>
    </source>
</evidence>
<evidence type="ECO:0000313" key="2">
    <source>
        <dbReference type="Proteomes" id="UP000287144"/>
    </source>
</evidence>
<proteinExistence type="predicted"/>
<reference evidence="1 2" key="1">
    <citation type="submission" date="2017-06" db="EMBL/GenBank/DDBJ databases">
        <title>Comparative genomic analysis of Ambrosia Fusariam Clade fungi.</title>
        <authorList>
            <person name="Stajich J.E."/>
            <person name="Carrillo J."/>
            <person name="Kijimoto T."/>
            <person name="Eskalen A."/>
            <person name="O'Donnell K."/>
            <person name="Kasson M."/>
        </authorList>
    </citation>
    <scope>NUCLEOTIDE SEQUENCE [LARGE SCALE GENOMIC DNA]</scope>
    <source>
        <strain evidence="1 2">NRRL62579</strain>
    </source>
</reference>
<comment type="caution">
    <text evidence="1">The sequence shown here is derived from an EMBL/GenBank/DDBJ whole genome shotgun (WGS) entry which is preliminary data.</text>
</comment>